<sequence>MNREHLSQLKRPDLQTLAKRNNIRATQKNEAIIEELLKIDMPSITGVRALEQVMGPAAMKRQKVMMRSGLCPRGPARDRPMAKAAAPKRERTQRNKKSKLATEKVESAATGAVASTSTSGVGPSNDREGTPQATNGEGSAAPEKQGECSATLQAETESTPVSTPALKTAKDTVCTERTLSIGIKERMEGVTSLDDDLREEEEVEVMTSLENIVVEPASSPVRAGRHGKENKKRGAEDDVCDSPRPAKRARTSTVL</sequence>
<dbReference type="Proteomes" id="UP000313359">
    <property type="component" value="Unassembled WGS sequence"/>
</dbReference>
<feature type="region of interest" description="Disordered" evidence="1">
    <location>
        <begin position="69"/>
        <end position="167"/>
    </location>
</feature>
<proteinExistence type="predicted"/>
<evidence type="ECO:0000256" key="1">
    <source>
        <dbReference type="SAM" id="MobiDB-lite"/>
    </source>
</evidence>
<protein>
    <submittedName>
        <fullName evidence="2">Uncharacterized protein</fullName>
    </submittedName>
</protein>
<name>A0A5C2S2X7_9APHY</name>
<feature type="region of interest" description="Disordered" evidence="1">
    <location>
        <begin position="209"/>
        <end position="255"/>
    </location>
</feature>
<gene>
    <name evidence="2" type="ORF">L227DRAFT_223577</name>
</gene>
<dbReference type="OrthoDB" id="3270863at2759"/>
<evidence type="ECO:0000313" key="2">
    <source>
        <dbReference type="EMBL" id="RPD57781.1"/>
    </source>
</evidence>
<feature type="compositionally biased region" description="Polar residues" evidence="1">
    <location>
        <begin position="148"/>
        <end position="162"/>
    </location>
</feature>
<feature type="compositionally biased region" description="Basic and acidic residues" evidence="1">
    <location>
        <begin position="75"/>
        <end position="93"/>
    </location>
</feature>
<feature type="compositionally biased region" description="Basic residues" evidence="1">
    <location>
        <begin position="245"/>
        <end position="255"/>
    </location>
</feature>
<reference evidence="2" key="1">
    <citation type="journal article" date="2018" name="Genome Biol. Evol.">
        <title>Genomics and development of Lentinus tigrinus, a white-rot wood-decaying mushroom with dimorphic fruiting bodies.</title>
        <authorList>
            <person name="Wu B."/>
            <person name="Xu Z."/>
            <person name="Knudson A."/>
            <person name="Carlson A."/>
            <person name="Chen N."/>
            <person name="Kovaka S."/>
            <person name="LaButti K."/>
            <person name="Lipzen A."/>
            <person name="Pennachio C."/>
            <person name="Riley R."/>
            <person name="Schakwitz W."/>
            <person name="Umezawa K."/>
            <person name="Ohm R.A."/>
            <person name="Grigoriev I.V."/>
            <person name="Nagy L.G."/>
            <person name="Gibbons J."/>
            <person name="Hibbett D."/>
        </authorList>
    </citation>
    <scope>NUCLEOTIDE SEQUENCE [LARGE SCALE GENOMIC DNA]</scope>
    <source>
        <strain evidence="2">ALCF2SS1-6</strain>
    </source>
</reference>
<keyword evidence="3" id="KW-1185">Reference proteome</keyword>
<feature type="compositionally biased region" description="Low complexity" evidence="1">
    <location>
        <begin position="107"/>
        <end position="122"/>
    </location>
</feature>
<dbReference type="EMBL" id="ML122279">
    <property type="protein sequence ID" value="RPD57781.1"/>
    <property type="molecule type" value="Genomic_DNA"/>
</dbReference>
<accession>A0A5C2S2X7</accession>
<organism evidence="2 3">
    <name type="scientific">Lentinus tigrinus ALCF2SS1-6</name>
    <dbReference type="NCBI Taxonomy" id="1328759"/>
    <lineage>
        <taxon>Eukaryota</taxon>
        <taxon>Fungi</taxon>
        <taxon>Dikarya</taxon>
        <taxon>Basidiomycota</taxon>
        <taxon>Agaricomycotina</taxon>
        <taxon>Agaricomycetes</taxon>
        <taxon>Polyporales</taxon>
        <taxon>Polyporaceae</taxon>
        <taxon>Lentinus</taxon>
    </lineage>
</organism>
<evidence type="ECO:0000313" key="3">
    <source>
        <dbReference type="Proteomes" id="UP000313359"/>
    </source>
</evidence>
<dbReference type="AlphaFoldDB" id="A0A5C2S2X7"/>